<name>A0ACC2JGH9_9PEZI</name>
<reference evidence="1" key="1">
    <citation type="submission" date="2022-12" db="EMBL/GenBank/DDBJ databases">
        <title>Genome Sequence of Lasiodiplodia mahajangana.</title>
        <authorList>
            <person name="Buettner E."/>
        </authorList>
    </citation>
    <scope>NUCLEOTIDE SEQUENCE</scope>
    <source>
        <strain evidence="1">VT137</strain>
    </source>
</reference>
<sequence length="211" mass="23933">MPVLMQLAEYYSTESGLSLAIEEDRAAIGLFFDDKQGDGQRSWEAILDYFKQRWIREDSDGQWTVQDDAPGQGKAEGMEKGRTVPSVALDDVNPTILKTICHDTIFDLFKSKRIVVDPQAQVANNYKRMSTDHSGAIRRSRASSDPSTDRLLKRKRSDDVFEGLPGKRLCIRDEEKVGNNDERTLEERRYTEALRDVYVHLSTLSDKTGVG</sequence>
<comment type="caution">
    <text evidence="1">The sequence shown here is derived from an EMBL/GenBank/DDBJ whole genome shotgun (WGS) entry which is preliminary data.</text>
</comment>
<keyword evidence="2" id="KW-1185">Reference proteome</keyword>
<evidence type="ECO:0000313" key="1">
    <source>
        <dbReference type="EMBL" id="KAJ8126526.1"/>
    </source>
</evidence>
<proteinExistence type="predicted"/>
<gene>
    <name evidence="1" type="ORF">O1611_g7113</name>
</gene>
<dbReference type="EMBL" id="JAPUUL010001818">
    <property type="protein sequence ID" value="KAJ8126526.1"/>
    <property type="molecule type" value="Genomic_DNA"/>
</dbReference>
<accession>A0ACC2JGH9</accession>
<evidence type="ECO:0000313" key="2">
    <source>
        <dbReference type="Proteomes" id="UP001153332"/>
    </source>
</evidence>
<organism evidence="1 2">
    <name type="scientific">Lasiodiplodia mahajangana</name>
    <dbReference type="NCBI Taxonomy" id="1108764"/>
    <lineage>
        <taxon>Eukaryota</taxon>
        <taxon>Fungi</taxon>
        <taxon>Dikarya</taxon>
        <taxon>Ascomycota</taxon>
        <taxon>Pezizomycotina</taxon>
        <taxon>Dothideomycetes</taxon>
        <taxon>Dothideomycetes incertae sedis</taxon>
        <taxon>Botryosphaeriales</taxon>
        <taxon>Botryosphaeriaceae</taxon>
        <taxon>Lasiodiplodia</taxon>
    </lineage>
</organism>
<dbReference type="Proteomes" id="UP001153332">
    <property type="component" value="Unassembled WGS sequence"/>
</dbReference>
<protein>
    <submittedName>
        <fullName evidence="1">Uncharacterized protein</fullName>
    </submittedName>
</protein>